<evidence type="ECO:0000313" key="4">
    <source>
        <dbReference type="Proteomes" id="UP000003598"/>
    </source>
</evidence>
<keyword evidence="4" id="KW-1185">Reference proteome</keyword>
<dbReference type="AlphaFoldDB" id="G5SVT0"/>
<evidence type="ECO:0000256" key="1">
    <source>
        <dbReference type="SAM" id="Coils"/>
    </source>
</evidence>
<organism evidence="3 4">
    <name type="scientific">Paraprevotella clara YIT 11840</name>
    <dbReference type="NCBI Taxonomy" id="762968"/>
    <lineage>
        <taxon>Bacteria</taxon>
        <taxon>Pseudomonadati</taxon>
        <taxon>Bacteroidota</taxon>
        <taxon>Bacteroidia</taxon>
        <taxon>Bacteroidales</taxon>
        <taxon>Prevotellaceae</taxon>
        <taxon>Paraprevotella</taxon>
    </lineage>
</organism>
<dbReference type="RefSeq" id="WP_008622663.1">
    <property type="nucleotide sequence ID" value="NZ_JH376628.1"/>
</dbReference>
<dbReference type="Proteomes" id="UP000003598">
    <property type="component" value="Unassembled WGS sequence"/>
</dbReference>
<accession>G5SVT0</accession>
<keyword evidence="2" id="KW-0732">Signal</keyword>
<feature type="chain" id="PRO_5003484619" evidence="2">
    <location>
        <begin position="24"/>
        <end position="1217"/>
    </location>
</feature>
<name>G5SVT0_9BACT</name>
<dbReference type="OrthoDB" id="1057433at2"/>
<evidence type="ECO:0000256" key="2">
    <source>
        <dbReference type="SAM" id="SignalP"/>
    </source>
</evidence>
<proteinExistence type="predicted"/>
<dbReference type="PATRIC" id="fig|762968.3.peg.3075"/>
<dbReference type="EMBL" id="AFFY01000058">
    <property type="protein sequence ID" value="EHG98735.1"/>
    <property type="molecule type" value="Genomic_DNA"/>
</dbReference>
<gene>
    <name evidence="3" type="ORF">HMPREF9441_03497</name>
</gene>
<feature type="coiled-coil region" evidence="1">
    <location>
        <begin position="497"/>
        <end position="531"/>
    </location>
</feature>
<dbReference type="eggNOG" id="ENOG5033XKW">
    <property type="taxonomic scope" value="Bacteria"/>
</dbReference>
<evidence type="ECO:0000313" key="3">
    <source>
        <dbReference type="EMBL" id="EHG98735.1"/>
    </source>
</evidence>
<comment type="caution">
    <text evidence="3">The sequence shown here is derived from an EMBL/GenBank/DDBJ whole genome shotgun (WGS) entry which is preliminary data.</text>
</comment>
<dbReference type="STRING" id="762968.HMPREF9441_03497"/>
<keyword evidence="1" id="KW-0175">Coiled coil</keyword>
<dbReference type="Gene3D" id="2.60.120.260">
    <property type="entry name" value="Galactose-binding domain-like"/>
    <property type="match status" value="1"/>
</dbReference>
<dbReference type="HOGENOM" id="CLU_007403_0_0_10"/>
<sequence length="1217" mass="134868">MKNSLLAVMALCGATSSALPLWAAEWENPIPNFVEPNLATDGTGGGMYYIYHVVTQKFITCGDYNHNWGTEVIVADEGKQLDLTYDTDYELSNRPETDKEYSKAKGWRFTMWDGKSNTGRHELYYSPTDNAFCVDHNKQGHMLWEIRPVGDGNYRIKISDNDPTYGLNSEHAAEYVGLVDETRTGVDAFINPETAGNEKAQLDWRFVTPEAYEVLLAKRVLKKWLESADEAGYTEYGEYDKVYQDAAATLEKVEAASAGLKKAVFDFKFSGASEEHPADVTDVIENPAFDNGENGWTLQRDAISGQDNFGVQSSSQTTSDGTEFKGFFERWTATNPQTSWSITQEINDIPDGRYRLSAYILTNVKEENGGPKGRYLYAKSKGGEVKLQATVPSPDGGGYAAPYTLEFSVIGGSATVGLKVENPNSEWTGVDNFKLEYLGKTGAMTMQDYLKEHIGDAEKTYGAYKEANKKMSKKGEDSYLTLIQHAKEVAADASVDIETVSALIETLQKQMDEMAKDVAAYEKLAQLLTEAETKYWAPPYEDAEWPTLEDYIDNTLKVEQGNCSFDPALIDSVQPRMDRYYMEDFRAAALRGEIEDFTPLLVNANFTNNANGWQGGSGQGVETGEMYDKQTFDVYQEIEGLPEGSYEVSVQGFQRPTWHDACQAAWGTEAKEAQVTAYAYGNDGSVKLHHCYDEVFDEPMQAEGWGKDVQLSLPNDELRNGKYALDALTGTHKAFEEGHFENKFVCYVKADGKLRVGVRMTEDSGLAGDWTTYDNFRLKYLGAEDMTGAVSALEARIADAKVLFDDKETLTTQAAKDALQKAITDATAALETELTQESYAVNAEALNAAIDLETQSRAAATKLEAVATAHDNKFNGTEGAEGYDKYIGTDEYDVLLELVSDEVLLAIDERSLVDLAQIESFMQRMNEAYCKMVATQVDFNGASKDTPVDVTGMITNPSFEEMDADTQEKVSSGAGWECNKVDGNLKASDLVYEMYNIGDVKLYQTVYALPKGYYRLTYNGFYRGGDAVPAALTRRDSTEEVLNTKVYVETASEKLSVPLASIFDNVTLYSYDSGDIVLADSLFPDMPDMMYHTVVNGRVGARKAFEDNAYEGAFSFEVKEDGEGVTIGVEKDEVITNDWTCFDNFHLYYLGAGEANRPDDIPNGVEDAVADGKAMVVSSAWYTINGVRVAEPKQRGIYIRQDKMSDGTTQSVKVMVR</sequence>
<reference evidence="3 4" key="1">
    <citation type="submission" date="2011-03" db="EMBL/GenBank/DDBJ databases">
        <authorList>
            <person name="Weinstock G."/>
            <person name="Sodergren E."/>
            <person name="Clifton S."/>
            <person name="Fulton L."/>
            <person name="Fulton B."/>
            <person name="Courtney L."/>
            <person name="Fronick C."/>
            <person name="Harrison M."/>
            <person name="Strong C."/>
            <person name="Farmer C."/>
            <person name="Delahaunty K."/>
            <person name="Markovic C."/>
            <person name="Hall O."/>
            <person name="Minx P."/>
            <person name="Tomlinson C."/>
            <person name="Mitreva M."/>
            <person name="Hou S."/>
            <person name="Chen J."/>
            <person name="Wollam A."/>
            <person name="Pepin K.H."/>
            <person name="Johnson M."/>
            <person name="Bhonagiri V."/>
            <person name="Zhang X."/>
            <person name="Suruliraj S."/>
            <person name="Warren W."/>
            <person name="Chinwalla A."/>
            <person name="Mardis E.R."/>
            <person name="Wilson R.K."/>
        </authorList>
    </citation>
    <scope>NUCLEOTIDE SEQUENCE [LARGE SCALE GENOMIC DNA]</scope>
    <source>
        <strain evidence="3 4">YIT 11840</strain>
    </source>
</reference>
<protein>
    <submittedName>
        <fullName evidence="3">Uncharacterized protein</fullName>
    </submittedName>
</protein>
<dbReference type="GeneID" id="93558700"/>
<feature type="signal peptide" evidence="2">
    <location>
        <begin position="1"/>
        <end position="23"/>
    </location>
</feature>